<accession>A0ACB8DC09</accession>
<proteinExistence type="predicted"/>
<comment type="caution">
    <text evidence="1">The sequence shown here is derived from an EMBL/GenBank/DDBJ whole genome shotgun (WGS) entry which is preliminary data.</text>
</comment>
<organism evidence="1 2">
    <name type="scientific">Dermacentor silvarum</name>
    <name type="common">Tick</name>
    <dbReference type="NCBI Taxonomy" id="543639"/>
    <lineage>
        <taxon>Eukaryota</taxon>
        <taxon>Metazoa</taxon>
        <taxon>Ecdysozoa</taxon>
        <taxon>Arthropoda</taxon>
        <taxon>Chelicerata</taxon>
        <taxon>Arachnida</taxon>
        <taxon>Acari</taxon>
        <taxon>Parasitiformes</taxon>
        <taxon>Ixodida</taxon>
        <taxon>Ixodoidea</taxon>
        <taxon>Ixodidae</taxon>
        <taxon>Rhipicephalinae</taxon>
        <taxon>Dermacentor</taxon>
    </lineage>
</organism>
<name>A0ACB8DC09_DERSI</name>
<evidence type="ECO:0000313" key="2">
    <source>
        <dbReference type="Proteomes" id="UP000821865"/>
    </source>
</evidence>
<protein>
    <submittedName>
        <fullName evidence="1">Uncharacterized protein</fullName>
    </submittedName>
</protein>
<keyword evidence="2" id="KW-1185">Reference proteome</keyword>
<sequence length="559" mass="63848">MPFVIMAGDFNAKHHVWGPADGDTRGAQLVQFTAANNLIVLNDPRSPPTFQSHLAESWIDVSFASVPLASCGYSWAVADVETLSDHKFILFSFFGQLKPKTKRLTKSGTSALLQTLVNLPWFNMVQGATLRSPEAVDLVLAKFYAIFDRLCRAHSRWVRPRQQSANSWWTPELTVERKRVRALRRRYQRTSDPSLRQTFKDSYYAAHGNYKMNIDRAKTSASKSLCFELSKREVSAAPTLGSPQGSPISPLLWNIIIYGLLDLPFPADVFAQAYADDTVVVVSAPNRLELEAKSSIALGLISAWAHRAKVVISAEKSHFLYFSHSHSSSFGRIRQPIVRGLSRFVLASPTTIKSQMRTSSYAQWNVAWTRDNTDTELFRFRFLLSLVMPTKVELASGDNWDGMSDHTHKLGSPDWNKFRQRYINSASIREQGFHAWAQELVTHLRSTETQIQLSEATPEVDNHLPHLWEARHSLVRRWRRQKRNRKLNIRIAELTQREAEYAAQLDDSNWVDRCNTAARQMSSRSTWRLFRDLTRLKHAPRHKNISNGLFIASMEIPQN</sequence>
<evidence type="ECO:0000313" key="1">
    <source>
        <dbReference type="EMBL" id="KAH7965523.1"/>
    </source>
</evidence>
<reference evidence="1" key="1">
    <citation type="submission" date="2020-05" db="EMBL/GenBank/DDBJ databases">
        <title>Large-scale comparative analyses of tick genomes elucidate their genetic diversity and vector capacities.</title>
        <authorList>
            <person name="Jia N."/>
            <person name="Wang J."/>
            <person name="Shi W."/>
            <person name="Du L."/>
            <person name="Sun Y."/>
            <person name="Zhan W."/>
            <person name="Jiang J."/>
            <person name="Wang Q."/>
            <person name="Zhang B."/>
            <person name="Ji P."/>
            <person name="Sakyi L.B."/>
            <person name="Cui X."/>
            <person name="Yuan T."/>
            <person name="Jiang B."/>
            <person name="Yang W."/>
            <person name="Lam T.T.-Y."/>
            <person name="Chang Q."/>
            <person name="Ding S."/>
            <person name="Wang X."/>
            <person name="Zhu J."/>
            <person name="Ruan X."/>
            <person name="Zhao L."/>
            <person name="Wei J."/>
            <person name="Que T."/>
            <person name="Du C."/>
            <person name="Cheng J."/>
            <person name="Dai P."/>
            <person name="Han X."/>
            <person name="Huang E."/>
            <person name="Gao Y."/>
            <person name="Liu J."/>
            <person name="Shao H."/>
            <person name="Ye R."/>
            <person name="Li L."/>
            <person name="Wei W."/>
            <person name="Wang X."/>
            <person name="Wang C."/>
            <person name="Yang T."/>
            <person name="Huo Q."/>
            <person name="Li W."/>
            <person name="Guo W."/>
            <person name="Chen H."/>
            <person name="Zhou L."/>
            <person name="Ni X."/>
            <person name="Tian J."/>
            <person name="Zhou Y."/>
            <person name="Sheng Y."/>
            <person name="Liu T."/>
            <person name="Pan Y."/>
            <person name="Xia L."/>
            <person name="Li J."/>
            <person name="Zhao F."/>
            <person name="Cao W."/>
        </authorList>
    </citation>
    <scope>NUCLEOTIDE SEQUENCE</scope>
    <source>
        <strain evidence="1">Dsil-2018</strain>
    </source>
</reference>
<dbReference type="Proteomes" id="UP000821865">
    <property type="component" value="Chromosome 2"/>
</dbReference>
<dbReference type="EMBL" id="CM023471">
    <property type="protein sequence ID" value="KAH7965523.1"/>
    <property type="molecule type" value="Genomic_DNA"/>
</dbReference>
<gene>
    <name evidence="1" type="ORF">HPB49_008534</name>
</gene>